<comment type="caution">
    <text evidence="1">The sequence shown here is derived from an EMBL/GenBank/DDBJ whole genome shotgun (WGS) entry which is preliminary data.</text>
</comment>
<dbReference type="Gene3D" id="3.30.1330.40">
    <property type="entry name" value="RutC-like"/>
    <property type="match status" value="1"/>
</dbReference>
<dbReference type="InterPro" id="IPR013813">
    <property type="entry name" value="Endoribo_LPSP/chorism_mut-like"/>
</dbReference>
<dbReference type="PANTHER" id="PTHR43760:SF1">
    <property type="entry name" value="ENDORIBONUCLEASE L-PSP_CHORISMATE MUTASE-LIKE DOMAIN-CONTAINING PROTEIN"/>
    <property type="match status" value="1"/>
</dbReference>
<dbReference type="InterPro" id="IPR035959">
    <property type="entry name" value="RutC-like_sf"/>
</dbReference>
<evidence type="ECO:0000313" key="2">
    <source>
        <dbReference type="Proteomes" id="UP000030848"/>
    </source>
</evidence>
<proteinExistence type="predicted"/>
<reference evidence="1 2" key="1">
    <citation type="submission" date="2014-10" db="EMBL/GenBank/DDBJ databases">
        <title>Genome sequence of Micropolyspora internatus JCM3315.</title>
        <authorList>
            <person name="Shin S.-K."/>
            <person name="Yi H."/>
        </authorList>
    </citation>
    <scope>NUCLEOTIDE SEQUENCE [LARGE SCALE GENOMIC DNA]</scope>
    <source>
        <strain evidence="1 2">JCM 3315</strain>
    </source>
</reference>
<organism evidence="1 2">
    <name type="scientific">Saccharomonospora viridis</name>
    <dbReference type="NCBI Taxonomy" id="1852"/>
    <lineage>
        <taxon>Bacteria</taxon>
        <taxon>Bacillati</taxon>
        <taxon>Actinomycetota</taxon>
        <taxon>Actinomycetes</taxon>
        <taxon>Pseudonocardiales</taxon>
        <taxon>Pseudonocardiaceae</taxon>
        <taxon>Saccharomonospora</taxon>
    </lineage>
</organism>
<sequence length="95" mass="10117">MEEAREAARISVRNALMALTLEDQTLQRVRMLRMTTYVAAVDGFRDHSVVADAASDVLIQVLGDRGACARSAIGVASLPGQACVEIELTASLDPS</sequence>
<dbReference type="AlphaFoldDB" id="A0A837D5Z3"/>
<evidence type="ECO:0000313" key="1">
    <source>
        <dbReference type="EMBL" id="KHF43030.1"/>
    </source>
</evidence>
<gene>
    <name evidence="1" type="ORF">MINT15_32320</name>
</gene>
<protein>
    <submittedName>
        <fullName evidence="1">Endoribonuclease L-PSP</fullName>
    </submittedName>
</protein>
<accession>A0A837D5Z3</accession>
<name>A0A837D5Z3_9PSEU</name>
<dbReference type="EMBL" id="JRZE01000006">
    <property type="protein sequence ID" value="KHF43030.1"/>
    <property type="molecule type" value="Genomic_DNA"/>
</dbReference>
<dbReference type="CDD" id="cd02199">
    <property type="entry name" value="YjgF_YER057c_UK114_like_1"/>
    <property type="match status" value="1"/>
</dbReference>
<dbReference type="Proteomes" id="UP000030848">
    <property type="component" value="Unassembled WGS sequence"/>
</dbReference>
<dbReference type="PANTHER" id="PTHR43760">
    <property type="entry name" value="ENDORIBONUCLEASE-RELATED"/>
    <property type="match status" value="1"/>
</dbReference>
<dbReference type="SUPFAM" id="SSF55298">
    <property type="entry name" value="YjgF-like"/>
    <property type="match status" value="1"/>
</dbReference>